<dbReference type="InterPro" id="IPR025711">
    <property type="entry name" value="PepSY"/>
</dbReference>
<organism evidence="4 5">
    <name type="scientific">Microbulbifer harenosus</name>
    <dbReference type="NCBI Taxonomy" id="2576840"/>
    <lineage>
        <taxon>Bacteria</taxon>
        <taxon>Pseudomonadati</taxon>
        <taxon>Pseudomonadota</taxon>
        <taxon>Gammaproteobacteria</taxon>
        <taxon>Cellvibrionales</taxon>
        <taxon>Microbulbiferaceae</taxon>
        <taxon>Microbulbifer</taxon>
    </lineage>
</organism>
<reference evidence="4 5" key="1">
    <citation type="submission" date="2019-05" db="EMBL/GenBank/DDBJ databases">
        <title>Microbulbifer harenosus sp. nov., an alginate-degrading bacterium isolated from coastal sand.</title>
        <authorList>
            <person name="Huang H."/>
            <person name="Mo K."/>
            <person name="Bao S."/>
        </authorList>
    </citation>
    <scope>NUCLEOTIDE SEQUENCE [LARGE SCALE GENOMIC DNA]</scope>
    <source>
        <strain evidence="4 5">HB161719</strain>
    </source>
</reference>
<dbReference type="Proteomes" id="UP000306791">
    <property type="component" value="Unassembled WGS sequence"/>
</dbReference>
<accession>A0ABY2UQ83</accession>
<evidence type="ECO:0000259" key="3">
    <source>
        <dbReference type="Pfam" id="PF03413"/>
    </source>
</evidence>
<dbReference type="Pfam" id="PF03929">
    <property type="entry name" value="PepSY_TM"/>
    <property type="match status" value="1"/>
</dbReference>
<feature type="transmembrane region" description="Helical" evidence="2">
    <location>
        <begin position="21"/>
        <end position="46"/>
    </location>
</feature>
<dbReference type="Pfam" id="PF03413">
    <property type="entry name" value="PepSY"/>
    <property type="match status" value="1"/>
</dbReference>
<evidence type="ECO:0000256" key="2">
    <source>
        <dbReference type="SAM" id="Phobius"/>
    </source>
</evidence>
<protein>
    <submittedName>
        <fullName evidence="4">PepSY domain-containing protein</fullName>
    </submittedName>
</protein>
<keyword evidence="2" id="KW-0472">Membrane</keyword>
<keyword evidence="5" id="KW-1185">Reference proteome</keyword>
<dbReference type="PANTHER" id="PTHR34219:SF3">
    <property type="entry name" value="BLL7967 PROTEIN"/>
    <property type="match status" value="1"/>
</dbReference>
<feature type="transmembrane region" description="Helical" evidence="2">
    <location>
        <begin position="156"/>
        <end position="177"/>
    </location>
</feature>
<name>A0ABY2UQ83_9GAMM</name>
<evidence type="ECO:0000313" key="5">
    <source>
        <dbReference type="Proteomes" id="UP000306791"/>
    </source>
</evidence>
<keyword evidence="2" id="KW-1133">Transmembrane helix</keyword>
<feature type="domain" description="PepSY" evidence="3">
    <location>
        <begin position="261"/>
        <end position="322"/>
    </location>
</feature>
<feature type="transmembrane region" description="Helical" evidence="2">
    <location>
        <begin position="210"/>
        <end position="231"/>
    </location>
</feature>
<dbReference type="EMBL" id="VANI01000001">
    <property type="protein sequence ID" value="TLM79896.1"/>
    <property type="molecule type" value="Genomic_DNA"/>
</dbReference>
<dbReference type="PANTHER" id="PTHR34219">
    <property type="entry name" value="IRON-REGULATED INNER MEMBRANE PROTEIN-RELATED"/>
    <property type="match status" value="1"/>
</dbReference>
<dbReference type="InterPro" id="IPR005625">
    <property type="entry name" value="PepSY-ass_TM"/>
</dbReference>
<comment type="caution">
    <text evidence="4">The sequence shown here is derived from an EMBL/GenBank/DDBJ whole genome shotgun (WGS) entry which is preliminary data.</text>
</comment>
<evidence type="ECO:0000256" key="1">
    <source>
        <dbReference type="SAM" id="MobiDB-lite"/>
    </source>
</evidence>
<sequence>MRRSLLAGESVKSPMRKTFFILHKYAGLTLGLLLALIGLTGSLLVFDHVLDEQLAPHTVRFNPSNQPASYAEILSAAQAAVPGNPAPTRLMTQRQAGSPHVVRFPTPEGAPGPLEVSVSPTDAEVLAIRTWGTSDYTMTWLYRLHYTLLAGKNGKIVVGFMGLLLMLFCITGAVLWWPKALRAGKDRWKRAFSISRSGNRFRFYFDIHKVIGIYFLPLLLMVSFSGVALVFPVQVEAVIGSVFKLDPLPTLPGSHADTGTPISPDQAVAIGERMFPGGTLKRIYLPRDNKDSYGLTFRAAGEAWSNYGASIVRIDQYSGEVLMSQDVTEIPLGNKILRWQFPLHNGDALGIVGRWLVLLTGLTPALLFGTGTYLWWQKRRLRHGAKTRTANKPAKPGAPVNIPAEV</sequence>
<proteinExistence type="predicted"/>
<feature type="region of interest" description="Disordered" evidence="1">
    <location>
        <begin position="386"/>
        <end position="406"/>
    </location>
</feature>
<keyword evidence="2" id="KW-0812">Transmembrane</keyword>
<feature type="transmembrane region" description="Helical" evidence="2">
    <location>
        <begin position="355"/>
        <end position="376"/>
    </location>
</feature>
<evidence type="ECO:0000313" key="4">
    <source>
        <dbReference type="EMBL" id="TLM79896.1"/>
    </source>
</evidence>
<gene>
    <name evidence="4" type="ORF">FDY93_00510</name>
</gene>